<protein>
    <submittedName>
        <fullName evidence="3">ATP-binding protein</fullName>
    </submittedName>
</protein>
<keyword evidence="3" id="KW-0067">ATP-binding</keyword>
<dbReference type="Pfam" id="PF13581">
    <property type="entry name" value="HATPase_c_2"/>
    <property type="match status" value="1"/>
</dbReference>
<keyword evidence="3" id="KW-0547">Nucleotide-binding</keyword>
<accession>A0ABW0ABG8</accession>
<dbReference type="GO" id="GO:0005524">
    <property type="term" value="F:ATP binding"/>
    <property type="evidence" value="ECO:0007669"/>
    <property type="project" value="UniProtKB-KW"/>
</dbReference>
<name>A0ABW0ABG8_9ACTN</name>
<dbReference type="InterPro" id="IPR050267">
    <property type="entry name" value="Anti-sigma-factor_SerPK"/>
</dbReference>
<dbReference type="PANTHER" id="PTHR35526">
    <property type="entry name" value="ANTI-SIGMA-F FACTOR RSBW-RELATED"/>
    <property type="match status" value="1"/>
</dbReference>
<gene>
    <name evidence="3" type="ORF">ACFPP6_35690</name>
</gene>
<dbReference type="PANTHER" id="PTHR35526:SF3">
    <property type="entry name" value="ANTI-SIGMA-F FACTOR RSBW"/>
    <property type="match status" value="1"/>
</dbReference>
<evidence type="ECO:0000313" key="4">
    <source>
        <dbReference type="Proteomes" id="UP001596222"/>
    </source>
</evidence>
<keyword evidence="1" id="KW-0723">Serine/threonine-protein kinase</keyword>
<comment type="caution">
    <text evidence="3">The sequence shown here is derived from an EMBL/GenBank/DDBJ whole genome shotgun (WGS) entry which is preliminary data.</text>
</comment>
<feature type="domain" description="Histidine kinase/HSP90-like ATPase" evidence="2">
    <location>
        <begin position="17"/>
        <end position="125"/>
    </location>
</feature>
<keyword evidence="1" id="KW-0418">Kinase</keyword>
<organism evidence="3 4">
    <name type="scientific">Streptomyces aureoversilis</name>
    <dbReference type="NCBI Taxonomy" id="67277"/>
    <lineage>
        <taxon>Bacteria</taxon>
        <taxon>Bacillati</taxon>
        <taxon>Actinomycetota</taxon>
        <taxon>Actinomycetes</taxon>
        <taxon>Kitasatosporales</taxon>
        <taxon>Streptomycetaceae</taxon>
        <taxon>Streptomyces</taxon>
    </lineage>
</organism>
<evidence type="ECO:0000259" key="2">
    <source>
        <dbReference type="Pfam" id="PF13581"/>
    </source>
</evidence>
<dbReference type="InterPro" id="IPR003594">
    <property type="entry name" value="HATPase_dom"/>
</dbReference>
<dbReference type="Proteomes" id="UP001596222">
    <property type="component" value="Unassembled WGS sequence"/>
</dbReference>
<evidence type="ECO:0000256" key="1">
    <source>
        <dbReference type="ARBA" id="ARBA00022527"/>
    </source>
</evidence>
<dbReference type="SUPFAM" id="SSF55874">
    <property type="entry name" value="ATPase domain of HSP90 chaperone/DNA topoisomerase II/histidine kinase"/>
    <property type="match status" value="1"/>
</dbReference>
<dbReference type="Gene3D" id="3.30.565.10">
    <property type="entry name" value="Histidine kinase-like ATPase, C-terminal domain"/>
    <property type="match status" value="1"/>
</dbReference>
<dbReference type="EMBL" id="JBHSKJ010000038">
    <property type="protein sequence ID" value="MFC5149998.1"/>
    <property type="molecule type" value="Genomic_DNA"/>
</dbReference>
<reference evidence="4" key="1">
    <citation type="journal article" date="2019" name="Int. J. Syst. Evol. Microbiol.">
        <title>The Global Catalogue of Microorganisms (GCM) 10K type strain sequencing project: providing services to taxonomists for standard genome sequencing and annotation.</title>
        <authorList>
            <consortium name="The Broad Institute Genomics Platform"/>
            <consortium name="The Broad Institute Genome Sequencing Center for Infectious Disease"/>
            <person name="Wu L."/>
            <person name="Ma J."/>
        </authorList>
    </citation>
    <scope>NUCLEOTIDE SEQUENCE [LARGE SCALE GENOMIC DNA]</scope>
    <source>
        <strain evidence="4">CGMCC 4.1641</strain>
    </source>
</reference>
<dbReference type="RefSeq" id="WP_382051058.1">
    <property type="nucleotide sequence ID" value="NZ_JBHSKJ010000038.1"/>
</dbReference>
<proteinExistence type="predicted"/>
<dbReference type="CDD" id="cd16936">
    <property type="entry name" value="HATPase_RsbW-like"/>
    <property type="match status" value="1"/>
</dbReference>
<dbReference type="InterPro" id="IPR036890">
    <property type="entry name" value="HATPase_C_sf"/>
</dbReference>
<sequence length="157" mass="17809">MSRNPANSNEASGDLCSLGSVRRGLREMVTPHATPESVGEIELVAHEIVMNALLHTPGEVYAVIVICESEGMRRLRFWVEDCSLHRPSLRLIELWETRGRGLWIVDHFVDRWGVEIAPNGKSVWAEFSLDGYMKSDPPFNLLESGAEILRGVRWRLR</sequence>
<keyword evidence="1" id="KW-0808">Transferase</keyword>
<keyword evidence="4" id="KW-1185">Reference proteome</keyword>
<evidence type="ECO:0000313" key="3">
    <source>
        <dbReference type="EMBL" id="MFC5149998.1"/>
    </source>
</evidence>